<dbReference type="InterPro" id="IPR036322">
    <property type="entry name" value="WD40_repeat_dom_sf"/>
</dbReference>
<feature type="domain" description="Mic1" evidence="1">
    <location>
        <begin position="364"/>
        <end position="574"/>
    </location>
</feature>
<dbReference type="GO" id="GO:0010506">
    <property type="term" value="P:regulation of autophagy"/>
    <property type="evidence" value="ECO:0007669"/>
    <property type="project" value="InterPro"/>
</dbReference>
<name>A0A0H5QIR3_9EUKA</name>
<accession>A0A0H5QIR3</accession>
<dbReference type="GO" id="GO:0031902">
    <property type="term" value="C:late endosome membrane"/>
    <property type="evidence" value="ECO:0007669"/>
    <property type="project" value="TreeGrafter"/>
</dbReference>
<dbReference type="AlphaFoldDB" id="A0A0H5QIR3"/>
<dbReference type="Pfam" id="PF07035">
    <property type="entry name" value="RMC1_C"/>
    <property type="match status" value="1"/>
</dbReference>
<proteinExistence type="predicted"/>
<dbReference type="SUPFAM" id="SSF50978">
    <property type="entry name" value="WD40 repeat-like"/>
    <property type="match status" value="1"/>
</dbReference>
<dbReference type="PANTHER" id="PTHR12897">
    <property type="entry name" value="COLON CANCER-ASSOCIATED PROTEIN MIC1"/>
    <property type="match status" value="1"/>
</dbReference>
<sequence length="607" mass="68956">MLATHPSHVVLQDCYGDDNSTPVHFIAADEWSGGIVVAQGKMLSLMGHEQKIHLVDTGLSLAQRSSDTELWAVLYATNHLIIYEDSEVIAESIFHNQRIMALHWLNSSYAQLLISSSSSISFFNVDRKTKSLHMVRSQTRNTFDEWFLPSFKMLLCVNVKNRFDIWEMKDAGPKKLSSFAIGVILDASPEEVSRQVRFVEIYGRPTLLLVEEAAGKLHVYAVERGSLRQTHTFGLFSPGPFHLFVVDNVILAISYDKCHLPLLFDVQEATGSCPLVSPLPMQFTLDLEGVEWKALLPDKMVFAKNGNAKKLTLCLDFIIDSWGNADPDSLISFLCRRHGGEMYILKVVRHFALQENFSSRLSRSLTSLAVSSFQKSKPHAQPSNLQHHHSFISQVEIVDVFRQLMPIASLRHLEAICIEFFESLVTHHIVPCDLLVFLIVDVLVGSSRFHQLQQFAQYHMFPDTIELARLLCKTGSELHEPLSQLGLDMMHRLGAYDCILDTMLMEVPNSNLPREIVLALRFIQTRSAYFEKIGEPNPRRFLLLALSSGCRSTLVDVFHHFQLRNLSRFGDGKFRHEDDCEEFVILYNNLMNEDRDMSFSASGVQEL</sequence>
<reference evidence="2" key="1">
    <citation type="submission" date="2015-04" db="EMBL/GenBank/DDBJ databases">
        <title>The genome sequence of the plant pathogenic Rhizarian Plasmodiophora brassicae reveals insights in its biotrophic life cycle and the origin of chitin synthesis.</title>
        <authorList>
            <person name="Schwelm A."/>
            <person name="Fogelqvist J."/>
            <person name="Knaust A."/>
            <person name="Julke S."/>
            <person name="Lilja T."/>
            <person name="Dhandapani V."/>
            <person name="Bonilla-Rosso G."/>
            <person name="Karlsson M."/>
            <person name="Shevchenko A."/>
            <person name="Choi S.R."/>
            <person name="Kim H.G."/>
            <person name="Park J.Y."/>
            <person name="Lim Y.P."/>
            <person name="Ludwig-Muller J."/>
            <person name="Dixelius C."/>
        </authorList>
    </citation>
    <scope>NUCLEOTIDE SEQUENCE</scope>
    <source>
        <tissue evidence="2">Potato root galls</tissue>
    </source>
</reference>
<protein>
    <recommendedName>
        <fullName evidence="1">Mic1 domain-containing protein</fullName>
    </recommendedName>
</protein>
<evidence type="ECO:0000259" key="1">
    <source>
        <dbReference type="Pfam" id="PF07035"/>
    </source>
</evidence>
<dbReference type="GO" id="GO:0035658">
    <property type="term" value="C:Mon1-Ccz1 complex"/>
    <property type="evidence" value="ECO:0007669"/>
    <property type="project" value="InterPro"/>
</dbReference>
<dbReference type="EMBL" id="HACM01001436">
    <property type="protein sequence ID" value="CRZ01878.1"/>
    <property type="molecule type" value="Transcribed_RNA"/>
</dbReference>
<dbReference type="InterPro" id="IPR040371">
    <property type="entry name" value="RMC1"/>
</dbReference>
<evidence type="ECO:0000313" key="2">
    <source>
        <dbReference type="EMBL" id="CRZ01878.1"/>
    </source>
</evidence>
<dbReference type="InterPro" id="IPR009755">
    <property type="entry name" value="RMC1_C"/>
</dbReference>
<dbReference type="PANTHER" id="PTHR12897:SF4">
    <property type="entry name" value="REGULATOR OF MON1-CCZ1 COMPLEX"/>
    <property type="match status" value="1"/>
</dbReference>
<dbReference type="GO" id="GO:0005765">
    <property type="term" value="C:lysosomal membrane"/>
    <property type="evidence" value="ECO:0007669"/>
    <property type="project" value="TreeGrafter"/>
</dbReference>
<organism evidence="2">
    <name type="scientific">Spongospora subterranea</name>
    <dbReference type="NCBI Taxonomy" id="70186"/>
    <lineage>
        <taxon>Eukaryota</taxon>
        <taxon>Sar</taxon>
        <taxon>Rhizaria</taxon>
        <taxon>Endomyxa</taxon>
        <taxon>Phytomyxea</taxon>
        <taxon>Plasmodiophorida</taxon>
        <taxon>Plasmodiophoridae</taxon>
        <taxon>Spongospora</taxon>
    </lineage>
</organism>